<evidence type="ECO:0000256" key="1">
    <source>
        <dbReference type="SAM" id="Phobius"/>
    </source>
</evidence>
<dbReference type="EMBL" id="MU128937">
    <property type="protein sequence ID" value="KAF9516653.1"/>
    <property type="molecule type" value="Genomic_DNA"/>
</dbReference>
<reference evidence="2" key="1">
    <citation type="journal article" date="2020" name="Nat. Commun.">
        <title>Large-scale genome sequencing of mycorrhizal fungi provides insights into the early evolution of symbiotic traits.</title>
        <authorList>
            <person name="Miyauchi S."/>
            <person name="Kiss E."/>
            <person name="Kuo A."/>
            <person name="Drula E."/>
            <person name="Kohler A."/>
            <person name="Sanchez-Garcia M."/>
            <person name="Morin E."/>
            <person name="Andreopoulos B."/>
            <person name="Barry K.W."/>
            <person name="Bonito G."/>
            <person name="Buee M."/>
            <person name="Carver A."/>
            <person name="Chen C."/>
            <person name="Cichocki N."/>
            <person name="Clum A."/>
            <person name="Culley D."/>
            <person name="Crous P.W."/>
            <person name="Fauchery L."/>
            <person name="Girlanda M."/>
            <person name="Hayes R.D."/>
            <person name="Keri Z."/>
            <person name="LaButti K."/>
            <person name="Lipzen A."/>
            <person name="Lombard V."/>
            <person name="Magnuson J."/>
            <person name="Maillard F."/>
            <person name="Murat C."/>
            <person name="Nolan M."/>
            <person name="Ohm R.A."/>
            <person name="Pangilinan J."/>
            <person name="Pereira M.F."/>
            <person name="Perotto S."/>
            <person name="Peter M."/>
            <person name="Pfister S."/>
            <person name="Riley R."/>
            <person name="Sitrit Y."/>
            <person name="Stielow J.B."/>
            <person name="Szollosi G."/>
            <person name="Zifcakova L."/>
            <person name="Stursova M."/>
            <person name="Spatafora J.W."/>
            <person name="Tedersoo L."/>
            <person name="Vaario L.M."/>
            <person name="Yamada A."/>
            <person name="Yan M."/>
            <person name="Wang P."/>
            <person name="Xu J."/>
            <person name="Bruns T."/>
            <person name="Baldrian P."/>
            <person name="Vilgalys R."/>
            <person name="Dunand C."/>
            <person name="Henrissat B."/>
            <person name="Grigoriev I.V."/>
            <person name="Hibbett D."/>
            <person name="Nagy L.G."/>
            <person name="Martin F.M."/>
        </authorList>
    </citation>
    <scope>NUCLEOTIDE SEQUENCE</scope>
    <source>
        <strain evidence="2">UP504</strain>
    </source>
</reference>
<keyword evidence="1" id="KW-0812">Transmembrane</keyword>
<organism evidence="2 3">
    <name type="scientific">Hydnum rufescens UP504</name>
    <dbReference type="NCBI Taxonomy" id="1448309"/>
    <lineage>
        <taxon>Eukaryota</taxon>
        <taxon>Fungi</taxon>
        <taxon>Dikarya</taxon>
        <taxon>Basidiomycota</taxon>
        <taxon>Agaricomycotina</taxon>
        <taxon>Agaricomycetes</taxon>
        <taxon>Cantharellales</taxon>
        <taxon>Hydnaceae</taxon>
        <taxon>Hydnum</taxon>
    </lineage>
</organism>
<sequence length="81" mass="8463">MAPSAVARASESGLVARNDISARCGAPSIGLLLALFSLTCSILVQAARTISFQSLSSLRPLSWSKLHFSVSCFVVCLGSAY</sequence>
<accession>A0A9P6DZF0</accession>
<evidence type="ECO:0000313" key="2">
    <source>
        <dbReference type="EMBL" id="KAF9516653.1"/>
    </source>
</evidence>
<dbReference type="AlphaFoldDB" id="A0A9P6DZF0"/>
<name>A0A9P6DZF0_9AGAM</name>
<comment type="caution">
    <text evidence="2">The sequence shown here is derived from an EMBL/GenBank/DDBJ whole genome shotgun (WGS) entry which is preliminary data.</text>
</comment>
<protein>
    <submittedName>
        <fullName evidence="2">Uncharacterized protein</fullName>
    </submittedName>
</protein>
<dbReference type="Proteomes" id="UP000886523">
    <property type="component" value="Unassembled WGS sequence"/>
</dbReference>
<feature type="transmembrane region" description="Helical" evidence="1">
    <location>
        <begin position="20"/>
        <end position="44"/>
    </location>
</feature>
<keyword evidence="3" id="KW-1185">Reference proteome</keyword>
<evidence type="ECO:0000313" key="3">
    <source>
        <dbReference type="Proteomes" id="UP000886523"/>
    </source>
</evidence>
<proteinExistence type="predicted"/>
<keyword evidence="1" id="KW-0472">Membrane</keyword>
<keyword evidence="1" id="KW-1133">Transmembrane helix</keyword>
<gene>
    <name evidence="2" type="ORF">BS47DRAFT_1340538</name>
</gene>